<accession>A0ABN1EIP5</accession>
<reference evidence="2 3" key="1">
    <citation type="journal article" date="2019" name="Int. J. Syst. Evol. Microbiol.">
        <title>The Global Catalogue of Microorganisms (GCM) 10K type strain sequencing project: providing services to taxonomists for standard genome sequencing and annotation.</title>
        <authorList>
            <consortium name="The Broad Institute Genomics Platform"/>
            <consortium name="The Broad Institute Genome Sequencing Center for Infectious Disease"/>
            <person name="Wu L."/>
            <person name="Ma J."/>
        </authorList>
    </citation>
    <scope>NUCLEOTIDE SEQUENCE [LARGE SCALE GENOMIC DNA]</scope>
    <source>
        <strain evidence="2 3">JCM 9933</strain>
    </source>
</reference>
<keyword evidence="3" id="KW-1185">Reference proteome</keyword>
<organism evidence="2 3">
    <name type="scientific">Craurococcus roseus</name>
    <dbReference type="NCBI Taxonomy" id="77585"/>
    <lineage>
        <taxon>Bacteria</taxon>
        <taxon>Pseudomonadati</taxon>
        <taxon>Pseudomonadota</taxon>
        <taxon>Alphaproteobacteria</taxon>
        <taxon>Acetobacterales</taxon>
        <taxon>Acetobacteraceae</taxon>
        <taxon>Craurococcus</taxon>
    </lineage>
</organism>
<dbReference type="Proteomes" id="UP001501588">
    <property type="component" value="Unassembled WGS sequence"/>
</dbReference>
<gene>
    <name evidence="2" type="ORF">GCM10009416_01840</name>
</gene>
<dbReference type="EMBL" id="BAAAFZ010000003">
    <property type="protein sequence ID" value="GAA0567448.1"/>
    <property type="molecule type" value="Genomic_DNA"/>
</dbReference>
<dbReference type="RefSeq" id="WP_343893247.1">
    <property type="nucleotide sequence ID" value="NZ_BAAAFZ010000003.1"/>
</dbReference>
<proteinExistence type="predicted"/>
<evidence type="ECO:0000313" key="3">
    <source>
        <dbReference type="Proteomes" id="UP001501588"/>
    </source>
</evidence>
<name>A0ABN1EIP5_9PROT</name>
<evidence type="ECO:0000313" key="2">
    <source>
        <dbReference type="EMBL" id="GAA0567448.1"/>
    </source>
</evidence>
<feature type="region of interest" description="Disordered" evidence="1">
    <location>
        <begin position="86"/>
        <end position="109"/>
    </location>
</feature>
<sequence length="109" mass="11499">MPIRPVPPLHRHRNRRGGDVWAEHRPFILRSALGATVLRMISTHSLSAFTPAIDRAAPAQPSSAVGASAAAVPEVVEAAAQAGAQRPLEAVPALPARPQPRGSLLDLRV</sequence>
<evidence type="ECO:0000256" key="1">
    <source>
        <dbReference type="SAM" id="MobiDB-lite"/>
    </source>
</evidence>
<protein>
    <submittedName>
        <fullName evidence="2">Uncharacterized protein</fullName>
    </submittedName>
</protein>
<comment type="caution">
    <text evidence="2">The sequence shown here is derived from an EMBL/GenBank/DDBJ whole genome shotgun (WGS) entry which is preliminary data.</text>
</comment>